<organism evidence="10 11">
    <name type="scientific">Plakobranchus ocellatus</name>
    <dbReference type="NCBI Taxonomy" id="259542"/>
    <lineage>
        <taxon>Eukaryota</taxon>
        <taxon>Metazoa</taxon>
        <taxon>Spiralia</taxon>
        <taxon>Lophotrochozoa</taxon>
        <taxon>Mollusca</taxon>
        <taxon>Gastropoda</taxon>
        <taxon>Heterobranchia</taxon>
        <taxon>Euthyneura</taxon>
        <taxon>Panpulmonata</taxon>
        <taxon>Sacoglossa</taxon>
        <taxon>Placobranchoidea</taxon>
        <taxon>Plakobranchidae</taxon>
        <taxon>Plakobranchus</taxon>
    </lineage>
</organism>
<evidence type="ECO:0000256" key="7">
    <source>
        <dbReference type="ARBA" id="ARBA00022989"/>
    </source>
</evidence>
<keyword evidence="7" id="KW-1133">Transmembrane helix</keyword>
<comment type="similarity">
    <text evidence="2">Belongs to the glycosyltransferase 31 family.</text>
</comment>
<dbReference type="EMBL" id="BLXT01006765">
    <property type="protein sequence ID" value="GFO33135.1"/>
    <property type="molecule type" value="Genomic_DNA"/>
</dbReference>
<keyword evidence="5" id="KW-0812">Transmembrane</keyword>
<evidence type="ECO:0000313" key="11">
    <source>
        <dbReference type="Proteomes" id="UP000735302"/>
    </source>
</evidence>
<evidence type="ECO:0000256" key="4">
    <source>
        <dbReference type="ARBA" id="ARBA00022679"/>
    </source>
</evidence>
<comment type="subcellular location">
    <subcellularLocation>
        <location evidence="1">Golgi apparatus membrane</location>
        <topology evidence="1">Single-pass type II membrane protein</topology>
    </subcellularLocation>
</comment>
<evidence type="ECO:0000256" key="8">
    <source>
        <dbReference type="ARBA" id="ARBA00023034"/>
    </source>
</evidence>
<sequence>MKIFPAYASGTSYVISESAAKTLTKLSSYFPYIPVEDAFITGILASVGDVDRVDVAGFSCFREPQSNPCVFVIDEKYMGNEMNESDLRSVWRAQVDRGHGLSCQMSLVELAEADVSVDC</sequence>
<evidence type="ECO:0000313" key="10">
    <source>
        <dbReference type="EMBL" id="GFO33135.1"/>
    </source>
</evidence>
<keyword evidence="4" id="KW-0808">Transferase</keyword>
<keyword evidence="11" id="KW-1185">Reference proteome</keyword>
<dbReference type="GO" id="GO:0000139">
    <property type="term" value="C:Golgi membrane"/>
    <property type="evidence" value="ECO:0007669"/>
    <property type="project" value="UniProtKB-SubCell"/>
</dbReference>
<evidence type="ECO:0000256" key="5">
    <source>
        <dbReference type="ARBA" id="ARBA00022692"/>
    </source>
</evidence>
<accession>A0AAV4CML7</accession>
<dbReference type="AlphaFoldDB" id="A0AAV4CML7"/>
<evidence type="ECO:0000256" key="3">
    <source>
        <dbReference type="ARBA" id="ARBA00022676"/>
    </source>
</evidence>
<keyword evidence="6" id="KW-0735">Signal-anchor</keyword>
<gene>
    <name evidence="10" type="ORF">PoB_005964000</name>
</gene>
<evidence type="ECO:0000256" key="6">
    <source>
        <dbReference type="ARBA" id="ARBA00022968"/>
    </source>
</evidence>
<evidence type="ECO:0000256" key="1">
    <source>
        <dbReference type="ARBA" id="ARBA00004323"/>
    </source>
</evidence>
<dbReference type="InterPro" id="IPR002659">
    <property type="entry name" value="Glyco_trans_31"/>
</dbReference>
<keyword evidence="9" id="KW-0472">Membrane</keyword>
<evidence type="ECO:0000256" key="9">
    <source>
        <dbReference type="ARBA" id="ARBA00023136"/>
    </source>
</evidence>
<reference evidence="10 11" key="1">
    <citation type="journal article" date="2021" name="Elife">
        <title>Chloroplast acquisition without the gene transfer in kleptoplastic sea slugs, Plakobranchus ocellatus.</title>
        <authorList>
            <person name="Maeda T."/>
            <person name="Takahashi S."/>
            <person name="Yoshida T."/>
            <person name="Shimamura S."/>
            <person name="Takaki Y."/>
            <person name="Nagai Y."/>
            <person name="Toyoda A."/>
            <person name="Suzuki Y."/>
            <person name="Arimoto A."/>
            <person name="Ishii H."/>
            <person name="Satoh N."/>
            <person name="Nishiyama T."/>
            <person name="Hasebe M."/>
            <person name="Maruyama T."/>
            <person name="Minagawa J."/>
            <person name="Obokata J."/>
            <person name="Shigenobu S."/>
        </authorList>
    </citation>
    <scope>NUCLEOTIDE SEQUENCE [LARGE SCALE GENOMIC DNA]</scope>
</reference>
<dbReference type="Proteomes" id="UP000735302">
    <property type="component" value="Unassembled WGS sequence"/>
</dbReference>
<keyword evidence="3" id="KW-0328">Glycosyltransferase</keyword>
<keyword evidence="8" id="KW-0333">Golgi apparatus</keyword>
<dbReference type="Pfam" id="PF01762">
    <property type="entry name" value="Galactosyl_T"/>
    <property type="match status" value="1"/>
</dbReference>
<evidence type="ECO:0000256" key="2">
    <source>
        <dbReference type="ARBA" id="ARBA00008661"/>
    </source>
</evidence>
<name>A0AAV4CML7_9GAST</name>
<proteinExistence type="inferred from homology"/>
<protein>
    <submittedName>
        <fullName evidence="10">Hexosyltransferase</fullName>
    </submittedName>
</protein>
<dbReference type="GO" id="GO:0016758">
    <property type="term" value="F:hexosyltransferase activity"/>
    <property type="evidence" value="ECO:0007669"/>
    <property type="project" value="InterPro"/>
</dbReference>
<comment type="caution">
    <text evidence="10">The sequence shown here is derived from an EMBL/GenBank/DDBJ whole genome shotgun (WGS) entry which is preliminary data.</text>
</comment>